<dbReference type="SUPFAM" id="SSF56601">
    <property type="entry name" value="beta-lactamase/transpeptidase-like"/>
    <property type="match status" value="1"/>
</dbReference>
<dbReference type="EMBL" id="JBHFAB010000014">
    <property type="protein sequence ID" value="MFC1418919.1"/>
    <property type="molecule type" value="Genomic_DNA"/>
</dbReference>
<proteinExistence type="predicted"/>
<dbReference type="Gene3D" id="3.40.710.10">
    <property type="entry name" value="DD-peptidase/beta-lactamase superfamily"/>
    <property type="match status" value="1"/>
</dbReference>
<reference evidence="2 3" key="1">
    <citation type="submission" date="2024-09" db="EMBL/GenBank/DDBJ databases">
        <authorList>
            <person name="Lee S.D."/>
        </authorList>
    </citation>
    <scope>NUCLEOTIDE SEQUENCE [LARGE SCALE GENOMIC DNA]</scope>
    <source>
        <strain evidence="2 3">N8-3</strain>
    </source>
</reference>
<dbReference type="GO" id="GO:0016787">
    <property type="term" value="F:hydrolase activity"/>
    <property type="evidence" value="ECO:0007669"/>
    <property type="project" value="UniProtKB-KW"/>
</dbReference>
<dbReference type="PANTHER" id="PTHR46825">
    <property type="entry name" value="D-ALANYL-D-ALANINE-CARBOXYPEPTIDASE/ENDOPEPTIDASE AMPH"/>
    <property type="match status" value="1"/>
</dbReference>
<keyword evidence="2" id="KW-0378">Hydrolase</keyword>
<protein>
    <submittedName>
        <fullName evidence="2">Serine hydrolase domain-containing protein</fullName>
        <ecNumber evidence="2">3.-.-.-</ecNumber>
    </submittedName>
</protein>
<evidence type="ECO:0000313" key="3">
    <source>
        <dbReference type="Proteomes" id="UP001592531"/>
    </source>
</evidence>
<dbReference type="Pfam" id="PF00144">
    <property type="entry name" value="Beta-lactamase"/>
    <property type="match status" value="1"/>
</dbReference>
<comment type="caution">
    <text evidence="2">The sequence shown here is derived from an EMBL/GenBank/DDBJ whole genome shotgun (WGS) entry which is preliminary data.</text>
</comment>
<organism evidence="2 3">
    <name type="scientific">Streptacidiphilus cavernicola</name>
    <dbReference type="NCBI Taxonomy" id="3342716"/>
    <lineage>
        <taxon>Bacteria</taxon>
        <taxon>Bacillati</taxon>
        <taxon>Actinomycetota</taxon>
        <taxon>Actinomycetes</taxon>
        <taxon>Kitasatosporales</taxon>
        <taxon>Streptomycetaceae</taxon>
        <taxon>Streptacidiphilus</taxon>
    </lineage>
</organism>
<dbReference type="RefSeq" id="WP_380537709.1">
    <property type="nucleotide sequence ID" value="NZ_JBHFAB010000014.1"/>
</dbReference>
<accession>A0ABV6VYT1</accession>
<dbReference type="EC" id="3.-.-.-" evidence="2"/>
<dbReference type="InterPro" id="IPR012338">
    <property type="entry name" value="Beta-lactam/transpept-like"/>
</dbReference>
<name>A0ABV6VYT1_9ACTN</name>
<dbReference type="InterPro" id="IPR050491">
    <property type="entry name" value="AmpC-like"/>
</dbReference>
<dbReference type="InterPro" id="IPR001466">
    <property type="entry name" value="Beta-lactam-related"/>
</dbReference>
<sequence>MLDGLGDYCAELLAEHAAPSVSVAVVERGEVAFAGAYGVADVAAGRPAGTGTAYGLGSITKPVTATAVCLAADEGMLDLDAPVPGHRRAPHPAPSPFPAPTVRQLLQHRGGFDPFYCWDYGDGAPLIDPDRYAVPQQAPGVGFLYANLGYRILGQLLESATGQPLGAYVRERVFEPLGLASGHLGPSYPGPAPAAVRYTVDGRAYPDYDCGHPGATLGWATATDLARFAQSYHRLLKPETAAATLEALPLNRHQGYGLGWSVSLGGDGPVLRSHGGGGGGTAAMVVAVAELGLSVAVLSNTTDKTVRDAVLRRVMETLVPGYTPDLISTVVDDPARPLVLPPGVWVGRISAPERDIPIELRVLADRRTELRVEGLSATATAGASAAWDLRVTLPLQLPTADARIASPALGLVLRRDGDEDGDGGRLSGNAYAFKDGDAEGLLGNFLSHPCALDPA</sequence>
<keyword evidence="3" id="KW-1185">Reference proteome</keyword>
<feature type="domain" description="Beta-lactamase-related" evidence="1">
    <location>
        <begin position="10"/>
        <end position="313"/>
    </location>
</feature>
<dbReference type="PANTHER" id="PTHR46825:SF9">
    <property type="entry name" value="BETA-LACTAMASE-RELATED DOMAIN-CONTAINING PROTEIN"/>
    <property type="match status" value="1"/>
</dbReference>
<gene>
    <name evidence="2" type="ORF">ACEZDE_20125</name>
</gene>
<evidence type="ECO:0000259" key="1">
    <source>
        <dbReference type="Pfam" id="PF00144"/>
    </source>
</evidence>
<evidence type="ECO:0000313" key="2">
    <source>
        <dbReference type="EMBL" id="MFC1418919.1"/>
    </source>
</evidence>
<dbReference type="Proteomes" id="UP001592531">
    <property type="component" value="Unassembled WGS sequence"/>
</dbReference>